<dbReference type="Gene3D" id="3.10.105.10">
    <property type="entry name" value="Dipeptide-binding Protein, Domain 3"/>
    <property type="match status" value="1"/>
</dbReference>
<evidence type="ECO:0000256" key="3">
    <source>
        <dbReference type="ARBA" id="ARBA00022729"/>
    </source>
</evidence>
<sequence>MKRTHFARSLATATVLALAVGACSSDSGEETETTETDSAATEAATEGEGVVPGSVLRVNWGGFPENWAPGAEMEAGNMRVPYENLTQVVDGEVLPFLATDWEQTDESLTLTLAEGVTFHDGTPFDAEAVKANIEKIQSTPGPYSGPFQVIESIDAVDELTVTFTFSGPAPSMLTTLSTRAAPMASPAAIEAGTVESEPVGTGPWAYDPDASIAGTRMVFGPYEDYWGERPGFETVQIVAIPEDNAATAALAGGEIDLTDTEANQFTTIDDSDSLERLGYPAIRNNPMFFDRGPGGAFEDVEVRQAACYALDTAVVAELQPDYVERTQHFAEGEQGYNPEITGYEHDLDMAQELYDSAGNPTVDVEALATVFTEDQTQIYAEQIGEVGMSIEVQSAPPPQYFSEWNSGRYGFGLGGNDELTPYDWYTSWFAADAPGNPAGVESDELAAAADAAIAAGLSEEADALWAEVTKIIADEALTCGHMAGQEFLAWNADTVTGVDAPPEAWETNLVNYRDLRPADS</sequence>
<reference evidence="7" key="2">
    <citation type="submission" date="2024-02" db="EMBL/GenBank/DDBJ databases">
        <authorList>
            <person name="Prathaban M."/>
            <person name="Mythili R."/>
            <person name="Sharmila Devi N."/>
            <person name="Sobanaa M."/>
            <person name="Prathiviraj R."/>
            <person name="Selvin J."/>
        </authorList>
    </citation>
    <scope>NUCLEOTIDE SEQUENCE</scope>
    <source>
        <strain evidence="7">MP1014</strain>
    </source>
</reference>
<evidence type="ECO:0000259" key="6">
    <source>
        <dbReference type="Pfam" id="PF00496"/>
    </source>
</evidence>
<evidence type="ECO:0000313" key="7">
    <source>
        <dbReference type="EMBL" id="MEG3615231.1"/>
    </source>
</evidence>
<dbReference type="Gene3D" id="3.40.190.10">
    <property type="entry name" value="Periplasmic binding protein-like II"/>
    <property type="match status" value="1"/>
</dbReference>
<feature type="compositionally biased region" description="Low complexity" evidence="4">
    <location>
        <begin position="36"/>
        <end position="48"/>
    </location>
</feature>
<keyword evidence="8" id="KW-1185">Reference proteome</keyword>
<reference evidence="7" key="1">
    <citation type="journal article" date="2024" name="Antonie Van Leeuwenhoek">
        <title>Isoptericola haloaureus sp. nov., a dimorphic actinobacterium isolated from mangrove sediments of southeast India, implicating biosaline agricultural significance through nitrogen fixation and salt tolerance genes.</title>
        <authorList>
            <person name="Prathaban M."/>
            <person name="Prathiviraj R."/>
            <person name="Ravichandran M."/>
            <person name="Natarajan S.D."/>
            <person name="Sobanaa M."/>
            <person name="Hari Krishna Kumar S."/>
            <person name="Chandrasekar V."/>
            <person name="Selvin J."/>
        </authorList>
    </citation>
    <scope>NUCLEOTIDE SEQUENCE</scope>
    <source>
        <strain evidence="7">MP1014</strain>
    </source>
</reference>
<name>A0ABU7Z776_9MICO</name>
<dbReference type="PANTHER" id="PTHR30290">
    <property type="entry name" value="PERIPLASMIC BINDING COMPONENT OF ABC TRANSPORTER"/>
    <property type="match status" value="1"/>
</dbReference>
<comment type="caution">
    <text evidence="7">The sequence shown here is derived from an EMBL/GenBank/DDBJ whole genome shotgun (WGS) entry which is preliminary data.</text>
</comment>
<dbReference type="InterPro" id="IPR039424">
    <property type="entry name" value="SBP_5"/>
</dbReference>
<proteinExistence type="inferred from homology"/>
<evidence type="ECO:0000256" key="4">
    <source>
        <dbReference type="SAM" id="MobiDB-lite"/>
    </source>
</evidence>
<dbReference type="SUPFAM" id="SSF53850">
    <property type="entry name" value="Periplasmic binding protein-like II"/>
    <property type="match status" value="1"/>
</dbReference>
<evidence type="ECO:0000313" key="8">
    <source>
        <dbReference type="Proteomes" id="UP001310387"/>
    </source>
</evidence>
<feature type="domain" description="Solute-binding protein family 5" evidence="6">
    <location>
        <begin position="93"/>
        <end position="419"/>
    </location>
</feature>
<organism evidence="7 8">
    <name type="scientific">Isoptericola haloaureus</name>
    <dbReference type="NCBI Taxonomy" id="1542902"/>
    <lineage>
        <taxon>Bacteria</taxon>
        <taxon>Bacillati</taxon>
        <taxon>Actinomycetota</taxon>
        <taxon>Actinomycetes</taxon>
        <taxon>Micrococcales</taxon>
        <taxon>Promicromonosporaceae</taxon>
        <taxon>Isoptericola</taxon>
    </lineage>
</organism>
<dbReference type="EMBL" id="JBAGLP010000117">
    <property type="protein sequence ID" value="MEG3615231.1"/>
    <property type="molecule type" value="Genomic_DNA"/>
</dbReference>
<gene>
    <name evidence="7" type="ORF">V5O49_08885</name>
</gene>
<protein>
    <submittedName>
        <fullName evidence="7">ABC transporter substrate-binding protein</fullName>
    </submittedName>
</protein>
<dbReference type="Proteomes" id="UP001310387">
    <property type="component" value="Unassembled WGS sequence"/>
</dbReference>
<dbReference type="PANTHER" id="PTHR30290:SF9">
    <property type="entry name" value="OLIGOPEPTIDE-BINDING PROTEIN APPA"/>
    <property type="match status" value="1"/>
</dbReference>
<dbReference type="InterPro" id="IPR030678">
    <property type="entry name" value="Peptide/Ni-bd"/>
</dbReference>
<dbReference type="InterPro" id="IPR000914">
    <property type="entry name" value="SBP_5_dom"/>
</dbReference>
<comment type="similarity">
    <text evidence="1">Belongs to the bacterial solute-binding protein 5 family.</text>
</comment>
<keyword evidence="3 5" id="KW-0732">Signal</keyword>
<feature type="chain" id="PRO_5046002081" evidence="5">
    <location>
        <begin position="25"/>
        <end position="520"/>
    </location>
</feature>
<dbReference type="PIRSF" id="PIRSF002741">
    <property type="entry name" value="MppA"/>
    <property type="match status" value="1"/>
</dbReference>
<dbReference type="PROSITE" id="PS51257">
    <property type="entry name" value="PROKAR_LIPOPROTEIN"/>
    <property type="match status" value="1"/>
</dbReference>
<evidence type="ECO:0000256" key="5">
    <source>
        <dbReference type="SAM" id="SignalP"/>
    </source>
</evidence>
<dbReference type="Pfam" id="PF00496">
    <property type="entry name" value="SBP_bac_5"/>
    <property type="match status" value="1"/>
</dbReference>
<accession>A0ABU7Z776</accession>
<dbReference type="CDD" id="cd00995">
    <property type="entry name" value="PBP2_NikA_DppA_OppA_like"/>
    <property type="match status" value="1"/>
</dbReference>
<dbReference type="RefSeq" id="WP_332901905.1">
    <property type="nucleotide sequence ID" value="NZ_JBAGLP010000117.1"/>
</dbReference>
<feature type="signal peptide" evidence="5">
    <location>
        <begin position="1"/>
        <end position="24"/>
    </location>
</feature>
<evidence type="ECO:0000256" key="1">
    <source>
        <dbReference type="ARBA" id="ARBA00005695"/>
    </source>
</evidence>
<feature type="region of interest" description="Disordered" evidence="4">
    <location>
        <begin position="24"/>
        <end position="48"/>
    </location>
</feature>
<evidence type="ECO:0000256" key="2">
    <source>
        <dbReference type="ARBA" id="ARBA00022448"/>
    </source>
</evidence>
<keyword evidence="2" id="KW-0813">Transport</keyword>